<keyword evidence="3 5" id="KW-1133">Transmembrane helix</keyword>
<name>A0ABN2RH63_9ACTN</name>
<evidence type="ECO:0000256" key="3">
    <source>
        <dbReference type="ARBA" id="ARBA00022989"/>
    </source>
</evidence>
<evidence type="ECO:0000313" key="7">
    <source>
        <dbReference type="EMBL" id="GAA1969122.1"/>
    </source>
</evidence>
<evidence type="ECO:0000313" key="8">
    <source>
        <dbReference type="Proteomes" id="UP001500571"/>
    </source>
</evidence>
<dbReference type="Pfam" id="PF06803">
    <property type="entry name" value="DUF1232"/>
    <property type="match status" value="1"/>
</dbReference>
<comment type="subcellular location">
    <subcellularLocation>
        <location evidence="1">Endomembrane system</location>
        <topology evidence="1">Multi-pass membrane protein</topology>
    </subcellularLocation>
</comment>
<feature type="transmembrane region" description="Helical" evidence="5">
    <location>
        <begin position="6"/>
        <end position="30"/>
    </location>
</feature>
<dbReference type="InterPro" id="IPR010652">
    <property type="entry name" value="DUF1232"/>
</dbReference>
<keyword evidence="2 5" id="KW-0812">Transmembrane</keyword>
<gene>
    <name evidence="7" type="ORF">GCM10009798_32160</name>
</gene>
<accession>A0ABN2RH63</accession>
<keyword evidence="4 5" id="KW-0472">Membrane</keyword>
<keyword evidence="8" id="KW-1185">Reference proteome</keyword>
<sequence>MNPWLQVAVTVLAGLLCVWLALVAVLYVAGRRYDDPPRVREILRLIPDVVRLLHRLVKDRSLPRGVRLRVFALIGYLAMPIDLVPDFIPVVGYADDVVIVALTLRSISRVAGVDALDRHWPGTPEGLTALKRLAGL</sequence>
<dbReference type="RefSeq" id="WP_344046511.1">
    <property type="nucleotide sequence ID" value="NZ_BAAAPB010000004.1"/>
</dbReference>
<comment type="caution">
    <text evidence="7">The sequence shown here is derived from an EMBL/GenBank/DDBJ whole genome shotgun (WGS) entry which is preliminary data.</text>
</comment>
<evidence type="ECO:0000256" key="4">
    <source>
        <dbReference type="ARBA" id="ARBA00023136"/>
    </source>
</evidence>
<feature type="domain" description="DUF1232" evidence="6">
    <location>
        <begin position="67"/>
        <end position="102"/>
    </location>
</feature>
<evidence type="ECO:0000256" key="1">
    <source>
        <dbReference type="ARBA" id="ARBA00004127"/>
    </source>
</evidence>
<protein>
    <submittedName>
        <fullName evidence="7">YkvA family protein</fullName>
    </submittedName>
</protein>
<dbReference type="Proteomes" id="UP001500571">
    <property type="component" value="Unassembled WGS sequence"/>
</dbReference>
<evidence type="ECO:0000259" key="6">
    <source>
        <dbReference type="Pfam" id="PF06803"/>
    </source>
</evidence>
<evidence type="ECO:0000256" key="2">
    <source>
        <dbReference type="ARBA" id="ARBA00022692"/>
    </source>
</evidence>
<organism evidence="7 8">
    <name type="scientific">Nocardioides panacihumi</name>
    <dbReference type="NCBI Taxonomy" id="400774"/>
    <lineage>
        <taxon>Bacteria</taxon>
        <taxon>Bacillati</taxon>
        <taxon>Actinomycetota</taxon>
        <taxon>Actinomycetes</taxon>
        <taxon>Propionibacteriales</taxon>
        <taxon>Nocardioidaceae</taxon>
        <taxon>Nocardioides</taxon>
    </lineage>
</organism>
<proteinExistence type="predicted"/>
<reference evidence="7 8" key="1">
    <citation type="journal article" date="2019" name="Int. J. Syst. Evol. Microbiol.">
        <title>The Global Catalogue of Microorganisms (GCM) 10K type strain sequencing project: providing services to taxonomists for standard genome sequencing and annotation.</title>
        <authorList>
            <consortium name="The Broad Institute Genomics Platform"/>
            <consortium name="The Broad Institute Genome Sequencing Center for Infectious Disease"/>
            <person name="Wu L."/>
            <person name="Ma J."/>
        </authorList>
    </citation>
    <scope>NUCLEOTIDE SEQUENCE [LARGE SCALE GENOMIC DNA]</scope>
    <source>
        <strain evidence="7 8">JCM 15309</strain>
    </source>
</reference>
<evidence type="ECO:0000256" key="5">
    <source>
        <dbReference type="SAM" id="Phobius"/>
    </source>
</evidence>
<dbReference type="EMBL" id="BAAAPB010000004">
    <property type="protein sequence ID" value="GAA1969122.1"/>
    <property type="molecule type" value="Genomic_DNA"/>
</dbReference>